<dbReference type="EMBL" id="JAACJJ010000003">
    <property type="protein sequence ID" value="KAF5328682.1"/>
    <property type="molecule type" value="Genomic_DNA"/>
</dbReference>
<gene>
    <name evidence="1" type="ORF">D9619_011699</name>
</gene>
<organism evidence="1 2">
    <name type="scientific">Psilocybe cf. subviscida</name>
    <dbReference type="NCBI Taxonomy" id="2480587"/>
    <lineage>
        <taxon>Eukaryota</taxon>
        <taxon>Fungi</taxon>
        <taxon>Dikarya</taxon>
        <taxon>Basidiomycota</taxon>
        <taxon>Agaricomycotina</taxon>
        <taxon>Agaricomycetes</taxon>
        <taxon>Agaricomycetidae</taxon>
        <taxon>Agaricales</taxon>
        <taxon>Agaricineae</taxon>
        <taxon>Strophariaceae</taxon>
        <taxon>Psilocybe</taxon>
    </lineage>
</organism>
<reference evidence="1 2" key="1">
    <citation type="journal article" date="2020" name="ISME J.">
        <title>Uncovering the hidden diversity of litter-decomposition mechanisms in mushroom-forming fungi.</title>
        <authorList>
            <person name="Floudas D."/>
            <person name="Bentzer J."/>
            <person name="Ahren D."/>
            <person name="Johansson T."/>
            <person name="Persson P."/>
            <person name="Tunlid A."/>
        </authorList>
    </citation>
    <scope>NUCLEOTIDE SEQUENCE [LARGE SCALE GENOMIC DNA]</scope>
    <source>
        <strain evidence="1 2">CBS 101986</strain>
    </source>
</reference>
<proteinExistence type="predicted"/>
<dbReference type="OrthoDB" id="3365698at2759"/>
<evidence type="ECO:0008006" key="3">
    <source>
        <dbReference type="Google" id="ProtNLM"/>
    </source>
</evidence>
<evidence type="ECO:0000313" key="2">
    <source>
        <dbReference type="Proteomes" id="UP000567179"/>
    </source>
</evidence>
<evidence type="ECO:0000313" key="1">
    <source>
        <dbReference type="EMBL" id="KAF5328682.1"/>
    </source>
</evidence>
<name>A0A8H5BSE2_9AGAR</name>
<comment type="caution">
    <text evidence="1">The sequence shown here is derived from an EMBL/GenBank/DDBJ whole genome shotgun (WGS) entry which is preliminary data.</text>
</comment>
<dbReference type="AlphaFoldDB" id="A0A8H5BSE2"/>
<dbReference type="Proteomes" id="UP000567179">
    <property type="component" value="Unassembled WGS sequence"/>
</dbReference>
<sequence>MGELELPSMYSALPQQGNTRDPLGRDSRYGAIHHGVYSGIERFPPEIMSLVFCEFASDNEELSLLYRRPPWVLAHVCRRWRAIALGTRMLWRHLPPLFLDIRKLPRQYEMVETMLKRSKMAPLSFLLTKCHDFPVDDSGDAHIDALASLLLSHSHRWETVQLDLASFLAPVVAGADNVPMQGLKSLTLDASGIQQDISPQVFQDATRLHRVNIIGHVDAHVSLGFSLAAPITRYEANEVSDVSGLTAHLQSGIRSPELILRTNRQREGTLDLSTLATTKLLALKSITLECLHLRNHASLSLVLTKLITPNLREMTLRFFNDYRFPPAFETFMHRSLCDINSLVFHYYAGHGSLSGHDTLRYIVKIPLNFSLTSLRINDPQGGMIVLLCQRTDNEWEVLPNLIELTVDVTFRRKTSPHIQRLAHARCNPGPDTSTMHASMAPYTTVQKFQVSATLLAQLSYLTLMTDFRCSSSLASPWTQSVIRLLDKFIKEYQQHVLIPFLSLTMPKDPSVRLEFFGRVERLVARMERLDCNPDNVIVLYCLGIDYVIERILYERQHWLNPRELRLLKLRICTVVDRWTHVLHRIPEDKLPHWQWTVHGNLEYTLASRGTPQKRLLQFPSTNIDFAAQIFLFASANDYYWPA</sequence>
<protein>
    <recommendedName>
        <fullName evidence="3">F-box domain-containing protein</fullName>
    </recommendedName>
</protein>
<keyword evidence="2" id="KW-1185">Reference proteome</keyword>
<accession>A0A8H5BSE2</accession>